<feature type="compositionally biased region" description="Low complexity" evidence="1">
    <location>
        <begin position="192"/>
        <end position="203"/>
    </location>
</feature>
<dbReference type="InterPro" id="IPR006357">
    <property type="entry name" value="HAD-SF_hydro_IIA"/>
</dbReference>
<reference evidence="2" key="1">
    <citation type="submission" date="2017-08" db="EMBL/GenBank/DDBJ databases">
        <authorList>
            <person name="Cuomo C."/>
            <person name="Billmyre B."/>
            <person name="Heitman J."/>
        </authorList>
    </citation>
    <scope>NUCLEOTIDE SEQUENCE</scope>
    <source>
        <strain evidence="2">CBS 12478</strain>
    </source>
</reference>
<evidence type="ECO:0000313" key="3">
    <source>
        <dbReference type="Proteomes" id="UP000322225"/>
    </source>
</evidence>
<feature type="region of interest" description="Disordered" evidence="1">
    <location>
        <begin position="181"/>
        <end position="203"/>
    </location>
</feature>
<dbReference type="KEGG" id="ksn:43586773"/>
<sequence length="334" mass="36791">MREEANINHSAFAEFRPSVRLDNVQDSDALRQVANEDTMPNPLKLKALLIDLNGTLHVGHDPTPNAVKAVDRLRAARIPFMFCSNTTKESSTSLLKKLRDMGFKTEREDLMTSLGACRQLVEDRGLKRPLLLMSPSAKEEFASLPSSSDEKGYDSVILGLHEESLSYEALNKAFRVLKGEPITTSTSTPNGPTDSNTTLTSNSPTLIAPHASMFMQSPASSSFPAGLSLGIGPFVRALEEATEIKAEIVGKPTRSFFELALEQIRAKNNHDQIRPEEVAVIGDDAINDLGQGARELGLKRILVRTGKYRPDTEKSDHPPDRVYDNFAEFIDDLL</sequence>
<dbReference type="PANTHER" id="PTHR19288">
    <property type="entry name" value="4-NITROPHENYLPHOSPHATASE-RELATED"/>
    <property type="match status" value="1"/>
</dbReference>
<protein>
    <recommendedName>
        <fullName evidence="4">TIGR01458 family HAD hydrolase</fullName>
    </recommendedName>
</protein>
<dbReference type="InterPro" id="IPR036412">
    <property type="entry name" value="HAD-like_sf"/>
</dbReference>
<proteinExistence type="predicted"/>
<dbReference type="GeneID" id="43586773"/>
<keyword evidence="3" id="KW-1185">Reference proteome</keyword>
<evidence type="ECO:0000256" key="1">
    <source>
        <dbReference type="SAM" id="MobiDB-lite"/>
    </source>
</evidence>
<dbReference type="EMBL" id="CP144052">
    <property type="protein sequence ID" value="WWD16575.1"/>
    <property type="molecule type" value="Genomic_DNA"/>
</dbReference>
<dbReference type="SUPFAM" id="SSF56784">
    <property type="entry name" value="HAD-like"/>
    <property type="match status" value="1"/>
</dbReference>
<organism evidence="2 3">
    <name type="scientific">Kwoniella shandongensis</name>
    <dbReference type="NCBI Taxonomy" id="1734106"/>
    <lineage>
        <taxon>Eukaryota</taxon>
        <taxon>Fungi</taxon>
        <taxon>Dikarya</taxon>
        <taxon>Basidiomycota</taxon>
        <taxon>Agaricomycotina</taxon>
        <taxon>Tremellomycetes</taxon>
        <taxon>Tremellales</taxon>
        <taxon>Cryptococcaceae</taxon>
        <taxon>Kwoniella</taxon>
    </lineage>
</organism>
<dbReference type="InterPro" id="IPR023214">
    <property type="entry name" value="HAD_sf"/>
</dbReference>
<dbReference type="PANTHER" id="PTHR19288:SF46">
    <property type="entry name" value="HALOACID DEHALOGENASE-LIKE HYDROLASE DOMAIN-CONTAINING PROTEIN 2"/>
    <property type="match status" value="1"/>
</dbReference>
<reference evidence="2" key="2">
    <citation type="submission" date="2024-01" db="EMBL/GenBank/DDBJ databases">
        <title>Comparative genomics of Cryptococcus and Kwoniella reveals pathogenesis evolution and contrasting modes of karyotype evolution via chromosome fusion or intercentromeric recombination.</title>
        <authorList>
            <person name="Coelho M.A."/>
            <person name="David-Palma M."/>
            <person name="Shea T."/>
            <person name="Bowers K."/>
            <person name="McGinley-Smith S."/>
            <person name="Mohammad A.W."/>
            <person name="Gnirke A."/>
            <person name="Yurkov A.M."/>
            <person name="Nowrousian M."/>
            <person name="Sun S."/>
            <person name="Cuomo C.A."/>
            <person name="Heitman J."/>
        </authorList>
    </citation>
    <scope>NUCLEOTIDE SEQUENCE</scope>
    <source>
        <strain evidence="2">CBS 12478</strain>
    </source>
</reference>
<dbReference type="RefSeq" id="XP_065822951.1">
    <property type="nucleotide sequence ID" value="XM_065966879.1"/>
</dbReference>
<feature type="compositionally biased region" description="Polar residues" evidence="1">
    <location>
        <begin position="182"/>
        <end position="191"/>
    </location>
</feature>
<dbReference type="GO" id="GO:0005737">
    <property type="term" value="C:cytoplasm"/>
    <property type="evidence" value="ECO:0007669"/>
    <property type="project" value="TreeGrafter"/>
</dbReference>
<dbReference type="Pfam" id="PF13242">
    <property type="entry name" value="Hydrolase_like"/>
    <property type="match status" value="1"/>
</dbReference>
<dbReference type="GO" id="GO:0016791">
    <property type="term" value="F:phosphatase activity"/>
    <property type="evidence" value="ECO:0007669"/>
    <property type="project" value="TreeGrafter"/>
</dbReference>
<dbReference type="Gene3D" id="3.40.50.1000">
    <property type="entry name" value="HAD superfamily/HAD-like"/>
    <property type="match status" value="2"/>
</dbReference>
<gene>
    <name evidence="2" type="ORF">CI109_101003</name>
</gene>
<evidence type="ECO:0008006" key="4">
    <source>
        <dbReference type="Google" id="ProtNLM"/>
    </source>
</evidence>
<evidence type="ECO:0000313" key="2">
    <source>
        <dbReference type="EMBL" id="WWD16575.1"/>
    </source>
</evidence>
<accession>A0AAJ8LFS9</accession>
<dbReference type="Proteomes" id="UP000322225">
    <property type="component" value="Chromosome 2"/>
</dbReference>
<dbReference type="AlphaFoldDB" id="A0AAJ8LFS9"/>
<name>A0AAJ8LFS9_9TREE</name>
<dbReference type="Pfam" id="PF13344">
    <property type="entry name" value="Hydrolase_6"/>
    <property type="match status" value="1"/>
</dbReference>